<keyword evidence="1" id="KW-0677">Repeat</keyword>
<dbReference type="InterPro" id="IPR036770">
    <property type="entry name" value="Ankyrin_rpt-contain_sf"/>
</dbReference>
<feature type="repeat" description="ANK" evidence="3">
    <location>
        <begin position="51"/>
        <end position="83"/>
    </location>
</feature>
<dbReference type="Pfam" id="PF12796">
    <property type="entry name" value="Ank_2"/>
    <property type="match status" value="3"/>
</dbReference>
<feature type="repeat" description="ANK" evidence="3">
    <location>
        <begin position="635"/>
        <end position="667"/>
    </location>
</feature>
<dbReference type="PANTHER" id="PTHR23206">
    <property type="entry name" value="MASK PROTEIN"/>
    <property type="match status" value="1"/>
</dbReference>
<protein>
    <submittedName>
        <fullName evidence="5">Ankyrin-1-like</fullName>
    </submittedName>
</protein>
<evidence type="ECO:0000256" key="2">
    <source>
        <dbReference type="ARBA" id="ARBA00023043"/>
    </source>
</evidence>
<dbReference type="Proteomes" id="UP000085678">
    <property type="component" value="Unplaced"/>
</dbReference>
<keyword evidence="2 3" id="KW-0040">ANK repeat</keyword>
<evidence type="ECO:0000313" key="4">
    <source>
        <dbReference type="Proteomes" id="UP000085678"/>
    </source>
</evidence>
<accession>A0A1S3IT57</accession>
<dbReference type="InterPro" id="IPR051631">
    <property type="entry name" value="Ankyrin-KH/SAM_domain"/>
</dbReference>
<proteinExistence type="predicted"/>
<dbReference type="AlphaFoldDB" id="A0A1S3IT57"/>
<name>A0A1S3IT57_LINAN</name>
<dbReference type="SMART" id="SM00248">
    <property type="entry name" value="ANK"/>
    <property type="match status" value="14"/>
</dbReference>
<feature type="repeat" description="ANK" evidence="3">
    <location>
        <begin position="503"/>
        <end position="535"/>
    </location>
</feature>
<dbReference type="Pfam" id="PF00023">
    <property type="entry name" value="Ank"/>
    <property type="match status" value="4"/>
</dbReference>
<reference evidence="5" key="1">
    <citation type="submission" date="2025-08" db="UniProtKB">
        <authorList>
            <consortium name="RefSeq"/>
        </authorList>
    </citation>
    <scope>IDENTIFICATION</scope>
    <source>
        <tissue evidence="5">Gonads</tissue>
    </source>
</reference>
<gene>
    <name evidence="5" type="primary">LOC106167103</name>
</gene>
<dbReference type="GO" id="GO:0045087">
    <property type="term" value="P:innate immune response"/>
    <property type="evidence" value="ECO:0007669"/>
    <property type="project" value="TreeGrafter"/>
</dbReference>
<evidence type="ECO:0000256" key="1">
    <source>
        <dbReference type="ARBA" id="ARBA00022737"/>
    </source>
</evidence>
<dbReference type="STRING" id="7574.A0A1S3IT57"/>
<dbReference type="GO" id="GO:0005737">
    <property type="term" value="C:cytoplasm"/>
    <property type="evidence" value="ECO:0007669"/>
    <property type="project" value="TreeGrafter"/>
</dbReference>
<keyword evidence="4" id="KW-1185">Reference proteome</keyword>
<dbReference type="OrthoDB" id="7464126at2759"/>
<feature type="repeat" description="ANK" evidence="3">
    <location>
        <begin position="183"/>
        <end position="215"/>
    </location>
</feature>
<sequence length="836" mass="92430">MGNSRSRHQQKLMKASLANIMYHAVSTGHLPTVRNTLLNPLLDINQKVDKYGSTALHLAAEKGWWECVQLLIENGANPNTQDVSQMTPLHFAAAQGTVKSVEALLSCKIDINLQDVWKRTPLHKAIINHKVEAAVLLIKKKCCVNVPDLQGRLPLHSAASYGNEYLVRLLLDHGANIDWQDGRGRTALYLAVLARHQGLVELLIEWGCDCDLQTKSHVSPLLLATQKGHVELVEILLNGGAKVNTRTKIQIVDIMQRYPIPLESAMLRVANITSQKFATYLKITRMLIEADAVCPEDNLFWVLYRVLKQNNSNKDLLELMALLLAAGCRPSVSQQFDAGVEAVGDGRRPGDDPNSDSVIKDLIGQYSCMPSLSDCARRSLRLGLQSHAGNVICGAKKLQQNLALPAKLMDIILIPWLTRMGNTRSRHQQKLMKASLANIMYHAVSTGHLPTVRNTLLNPLLDINQKVDKYGSTALHLAAEKGWWECVQLLIENGANPNTQDVSQMTPLHFAAAQGTVKSVEALLSCKIDINLQDVWKRTPLHKAIINHKVEAAVLLIKKKCCVNVPDLQGRLPLHSAASYGNEYLVGLLLDHGANIDWQDGRGRTALYLAVLARHRGLVELLIERGCDCDLQTKSHVSPLLLATQKGHVELVEILLNGGAKVNTRTKIQIEDIMQRYPIPLESAMLRVANITSQKFATYLKITRMLIEADAVCPEDNLFWVLYRVLKQNNSNKDLLELMALLLAAGCRPSVSQQFDEGVEAVGDGRRPGDDPSSDSVIKDLIGQYSCMPSLSDCARRSLRLGLQSHAGNVICGAKKLQQNLGLPAKLMDIILMRDI</sequence>
<dbReference type="InParanoid" id="A0A1S3IT57"/>
<evidence type="ECO:0000313" key="5">
    <source>
        <dbReference type="RefSeq" id="XP_013401263.1"/>
    </source>
</evidence>
<feature type="repeat" description="ANK" evidence="3">
    <location>
        <begin position="84"/>
        <end position="116"/>
    </location>
</feature>
<feature type="repeat" description="ANK" evidence="3">
    <location>
        <begin position="216"/>
        <end position="248"/>
    </location>
</feature>
<dbReference type="RefSeq" id="XP_013401263.1">
    <property type="nucleotide sequence ID" value="XM_013545809.1"/>
</dbReference>
<feature type="repeat" description="ANK" evidence="3">
    <location>
        <begin position="150"/>
        <end position="182"/>
    </location>
</feature>
<dbReference type="PANTHER" id="PTHR23206:SF7">
    <property type="entry name" value="PROTEIN KINASE DOMAIN-CONTAINING PROTEIN"/>
    <property type="match status" value="1"/>
</dbReference>
<feature type="repeat" description="ANK" evidence="3">
    <location>
        <begin position="602"/>
        <end position="634"/>
    </location>
</feature>
<dbReference type="GeneID" id="106167103"/>
<dbReference type="PROSITE" id="PS50088">
    <property type="entry name" value="ANK_REPEAT"/>
    <property type="match status" value="10"/>
</dbReference>
<dbReference type="SUPFAM" id="SSF48403">
    <property type="entry name" value="Ankyrin repeat"/>
    <property type="match status" value="2"/>
</dbReference>
<dbReference type="InterPro" id="IPR002110">
    <property type="entry name" value="Ankyrin_rpt"/>
</dbReference>
<feature type="repeat" description="ANK" evidence="3">
    <location>
        <begin position="470"/>
        <end position="502"/>
    </location>
</feature>
<evidence type="ECO:0000256" key="3">
    <source>
        <dbReference type="PROSITE-ProRule" id="PRU00023"/>
    </source>
</evidence>
<dbReference type="PROSITE" id="PS50297">
    <property type="entry name" value="ANK_REP_REGION"/>
    <property type="match status" value="10"/>
</dbReference>
<organism evidence="4 5">
    <name type="scientific">Lingula anatina</name>
    <name type="common">Brachiopod</name>
    <name type="synonym">Lingula unguis</name>
    <dbReference type="NCBI Taxonomy" id="7574"/>
    <lineage>
        <taxon>Eukaryota</taxon>
        <taxon>Metazoa</taxon>
        <taxon>Spiralia</taxon>
        <taxon>Lophotrochozoa</taxon>
        <taxon>Brachiopoda</taxon>
        <taxon>Linguliformea</taxon>
        <taxon>Lingulata</taxon>
        <taxon>Lingulida</taxon>
        <taxon>Linguloidea</taxon>
        <taxon>Lingulidae</taxon>
        <taxon>Lingula</taxon>
    </lineage>
</organism>
<dbReference type="PRINTS" id="PR01415">
    <property type="entry name" value="ANKYRIN"/>
</dbReference>
<dbReference type="Gene3D" id="1.25.40.20">
    <property type="entry name" value="Ankyrin repeat-containing domain"/>
    <property type="match status" value="4"/>
</dbReference>
<feature type="repeat" description="ANK" evidence="3">
    <location>
        <begin position="569"/>
        <end position="601"/>
    </location>
</feature>
<dbReference type="KEGG" id="lak:106167103"/>